<dbReference type="Proteomes" id="UP000199109">
    <property type="component" value="Unassembled WGS sequence"/>
</dbReference>
<keyword evidence="1" id="KW-0378">Hydrolase</keyword>
<proteinExistence type="predicted"/>
<protein>
    <submittedName>
        <fullName evidence="3">Alpha-galactosidase</fullName>
    </submittedName>
</protein>
<dbReference type="PANTHER" id="PTHR43053:SF3">
    <property type="entry name" value="ALPHA-GALACTOSIDASE C-RELATED"/>
    <property type="match status" value="1"/>
</dbReference>
<dbReference type="SUPFAM" id="SSF51445">
    <property type="entry name" value="(Trans)glycosidases"/>
    <property type="match status" value="1"/>
</dbReference>
<accession>A0A1G7HUZ8</accession>
<dbReference type="Pfam" id="PF02065">
    <property type="entry name" value="Melibiase"/>
    <property type="match status" value="1"/>
</dbReference>
<dbReference type="Gene3D" id="3.20.20.70">
    <property type="entry name" value="Aldolase class I"/>
    <property type="match status" value="1"/>
</dbReference>
<dbReference type="EMBL" id="FNAO01000010">
    <property type="protein sequence ID" value="SDF04024.1"/>
    <property type="molecule type" value="Genomic_DNA"/>
</dbReference>
<dbReference type="RefSeq" id="WP_091873245.1">
    <property type="nucleotide sequence ID" value="NZ_FNAO01000010.1"/>
</dbReference>
<organism evidence="3 4">
    <name type="scientific">Pricia antarctica</name>
    <dbReference type="NCBI Taxonomy" id="641691"/>
    <lineage>
        <taxon>Bacteria</taxon>
        <taxon>Pseudomonadati</taxon>
        <taxon>Bacteroidota</taxon>
        <taxon>Flavobacteriia</taxon>
        <taxon>Flavobacteriales</taxon>
        <taxon>Flavobacteriaceae</taxon>
        <taxon>Pricia</taxon>
    </lineage>
</organism>
<gene>
    <name evidence="3" type="ORF">SAMN05421636_11052</name>
</gene>
<name>A0A1G7HUZ8_9FLAO</name>
<dbReference type="InterPro" id="IPR002252">
    <property type="entry name" value="Glyco_hydro_36"/>
</dbReference>
<evidence type="ECO:0000313" key="3">
    <source>
        <dbReference type="EMBL" id="SDF04024.1"/>
    </source>
</evidence>
<dbReference type="PANTHER" id="PTHR43053">
    <property type="entry name" value="GLYCOSIDASE FAMILY 31"/>
    <property type="match status" value="1"/>
</dbReference>
<dbReference type="InterPro" id="IPR017853">
    <property type="entry name" value="GH"/>
</dbReference>
<sequence length="686" mass="77664">MVQNRWFLFVLMLLAFTGIAQTTGIVNGNLKMEVDGMMKVRLSSTFKDAKPLMDGFVASEKLVMPLAEISDFKVMDVSEGSIQGDLKGKQWVFTGVYQKNGIHIEKRLTVKEYDGFPDLLSTQVSYVNKLERAIFVEKWVNNAYKILSQGDAPAFWAFQGSSTDAREDWIKPLQSPYFQQNYLGQNMTDYGGGIPVTDLWRKDVGIAVGHLAMVPKLVSLPTEVDSMGTYGEIGVSKKLEDRTVLEANGTLETEETFVMVHQGDYYNALSEYSNLMQAKGITMPEREDAAFESIWCAWGYERKFTADEVIGTLPKVKELGIKWAVLDDGFQIAEGDWNADPKKFPRGNIEITEMVDKIHEHGLKAKVWWTPLAADPGSKALVENPDMRIFQKDGSPEFITWWDAYYLSPANPKTIQYTEGIIDLFMNEYGFDAFKMDGQHMNGVLPDYNQDLELDYPEESVEKLPDFFQMIYDQSRKIKPHAVIENCPCGTCMSYFNMASMNQAVSSDPLSSWQIRHKGKTYKALIPQTAYYGDHVELSDNGNDFASSFGIGAVLGTKFTWPNDNPDASDSFLLTPEKEKVWKKWFSLYDQKMLSKEKYLGSLYDIGYDKPETHVIEKEGNLYYAFYADDFKGTISLKGLEASGKYTVTDYFNEVDMGTVSGKDPKLDVAFKQFLLIEVSPKGKKK</sequence>
<dbReference type="OrthoDB" id="9758822at2"/>
<dbReference type="STRING" id="641691.SAMN05421636_11052"/>
<evidence type="ECO:0000256" key="1">
    <source>
        <dbReference type="ARBA" id="ARBA00022801"/>
    </source>
</evidence>
<evidence type="ECO:0000256" key="2">
    <source>
        <dbReference type="ARBA" id="ARBA00023295"/>
    </source>
</evidence>
<dbReference type="CDD" id="cd14791">
    <property type="entry name" value="GH36"/>
    <property type="match status" value="1"/>
</dbReference>
<dbReference type="GO" id="GO:0004557">
    <property type="term" value="F:alpha-galactosidase activity"/>
    <property type="evidence" value="ECO:0007669"/>
    <property type="project" value="InterPro"/>
</dbReference>
<dbReference type="AlphaFoldDB" id="A0A1G7HUZ8"/>
<reference evidence="3 4" key="1">
    <citation type="submission" date="2016-10" db="EMBL/GenBank/DDBJ databases">
        <authorList>
            <person name="de Groot N.N."/>
        </authorList>
    </citation>
    <scope>NUCLEOTIDE SEQUENCE [LARGE SCALE GENOMIC DNA]</scope>
    <source>
        <strain evidence="3 4">DSM 23421</strain>
    </source>
</reference>
<keyword evidence="4" id="KW-1185">Reference proteome</keyword>
<keyword evidence="2" id="KW-0326">Glycosidase</keyword>
<dbReference type="InterPro" id="IPR013785">
    <property type="entry name" value="Aldolase_TIM"/>
</dbReference>
<evidence type="ECO:0000313" key="4">
    <source>
        <dbReference type="Proteomes" id="UP000199109"/>
    </source>
</evidence>
<dbReference type="InterPro" id="IPR050985">
    <property type="entry name" value="Alpha-glycosidase_related"/>
</dbReference>
<dbReference type="GO" id="GO:0016052">
    <property type="term" value="P:carbohydrate catabolic process"/>
    <property type="evidence" value="ECO:0007669"/>
    <property type="project" value="InterPro"/>
</dbReference>